<dbReference type="AlphaFoldDB" id="A0A7R9L446"/>
<keyword evidence="4 6" id="KW-0472">Membrane</keyword>
<dbReference type="Pfam" id="PF00916">
    <property type="entry name" value="Sulfate_transp"/>
    <property type="match status" value="1"/>
</dbReference>
<dbReference type="InterPro" id="IPR002645">
    <property type="entry name" value="STAS_dom"/>
</dbReference>
<dbReference type="GO" id="GO:0055085">
    <property type="term" value="P:transmembrane transport"/>
    <property type="evidence" value="ECO:0007669"/>
    <property type="project" value="InterPro"/>
</dbReference>
<keyword evidence="9" id="KW-1185">Reference proteome</keyword>
<dbReference type="EMBL" id="OC867577">
    <property type="protein sequence ID" value="CAD7633590.1"/>
    <property type="molecule type" value="Genomic_DNA"/>
</dbReference>
<comment type="subcellular location">
    <subcellularLocation>
        <location evidence="1">Membrane</location>
        <topology evidence="1">Multi-pass membrane protein</topology>
    </subcellularLocation>
</comment>
<evidence type="ECO:0000256" key="2">
    <source>
        <dbReference type="ARBA" id="ARBA00022692"/>
    </source>
</evidence>
<dbReference type="CDD" id="cd07042">
    <property type="entry name" value="STAS_SulP_like_sulfate_transporter"/>
    <property type="match status" value="1"/>
</dbReference>
<dbReference type="Pfam" id="PF01740">
    <property type="entry name" value="STAS"/>
    <property type="match status" value="1"/>
</dbReference>
<dbReference type="InterPro" id="IPR036513">
    <property type="entry name" value="STAS_dom_sf"/>
</dbReference>
<dbReference type="GO" id="GO:0016020">
    <property type="term" value="C:membrane"/>
    <property type="evidence" value="ECO:0007669"/>
    <property type="project" value="UniProtKB-SubCell"/>
</dbReference>
<evidence type="ECO:0000256" key="3">
    <source>
        <dbReference type="ARBA" id="ARBA00022989"/>
    </source>
</evidence>
<sequence>GTFAALAIMTGAIIAQVRDSERHMAMQTTHMLAFLRNSSATEGSATDTPHQLPHYTNAEIAICCSFVVGCYQLIFGFLRLGFVSVYMSEQFLNGFTCAVAYHVVGSQFQHMFGIDTGHQSHGVFSLAREVLDVMANISHTNIVALGLSIGCALILLFFKIYFNDYIKQKFNVKVPFPIEIFIVIGSVIASNLLDLEHKHNIKVVGHIDRGLPSPVAPWDYWPLLRLIWVPCIGVSVVSYAITFSVGKSFAMKHDYEIDSSQELIALGGSNLFSSFFRCIPVGASLSRSAVQESSGGRTQLVSIINCFGICAVLLYFGAFLEQLPDAVLATIISVALRVMLLEVRLFKNYWDVSKIDGSIWLVTFLSVIILDIDYGLYIGLIWSLITLIYKSQRPRNYLLGTVGDQTDVFVPLGKYVNAREVPGIKIYQFCGPLHFANVDYFIEGLEHKIGFSPKEIKRKLAKLEKSEKNHNKNTGEKPKTADTYNVKHRTTTHVNPTIDGVELRVPANTGTGTGPGVVGLRAKLPTHLIIDCSMFSYIDTNGIKTLKRTIADYGSVGLKTLLGGCPSHVTKQLERDHFYAAVPANHIYISIYDAIQHAVQQQRSQGGGGGRNNGSLLVAQNNLGKNVTANGTVTVNGNGVGIHNRAYDDDGFDEIRIDFEPICTPPVGGGRGVAKRTDADSIDSMDDDGGRQRETTFYY</sequence>
<dbReference type="InterPro" id="IPR001902">
    <property type="entry name" value="SLC26A/SulP_fam"/>
</dbReference>
<feature type="compositionally biased region" description="Basic and acidic residues" evidence="5">
    <location>
        <begin position="688"/>
        <end position="699"/>
    </location>
</feature>
<name>A0A7R9L446_9ACAR</name>
<organism evidence="8">
    <name type="scientific">Medioppia subpectinata</name>
    <dbReference type="NCBI Taxonomy" id="1979941"/>
    <lineage>
        <taxon>Eukaryota</taxon>
        <taxon>Metazoa</taxon>
        <taxon>Ecdysozoa</taxon>
        <taxon>Arthropoda</taxon>
        <taxon>Chelicerata</taxon>
        <taxon>Arachnida</taxon>
        <taxon>Acari</taxon>
        <taxon>Acariformes</taxon>
        <taxon>Sarcoptiformes</taxon>
        <taxon>Oribatida</taxon>
        <taxon>Brachypylina</taxon>
        <taxon>Oppioidea</taxon>
        <taxon>Oppiidae</taxon>
        <taxon>Medioppia</taxon>
    </lineage>
</organism>
<dbReference type="InterPro" id="IPR011547">
    <property type="entry name" value="SLC26A/SulP_dom"/>
</dbReference>
<dbReference type="PROSITE" id="PS50801">
    <property type="entry name" value="STAS"/>
    <property type="match status" value="1"/>
</dbReference>
<reference evidence="8" key="1">
    <citation type="submission" date="2020-11" db="EMBL/GenBank/DDBJ databases">
        <authorList>
            <person name="Tran Van P."/>
        </authorList>
    </citation>
    <scope>NUCLEOTIDE SEQUENCE</scope>
</reference>
<accession>A0A7R9L446</accession>
<evidence type="ECO:0000313" key="8">
    <source>
        <dbReference type="EMBL" id="CAD7633590.1"/>
    </source>
</evidence>
<feature type="non-terminal residue" evidence="8">
    <location>
        <position position="1"/>
    </location>
</feature>
<evidence type="ECO:0000313" key="9">
    <source>
        <dbReference type="Proteomes" id="UP000759131"/>
    </source>
</evidence>
<dbReference type="Gene3D" id="3.30.750.24">
    <property type="entry name" value="STAS domain"/>
    <property type="match status" value="1"/>
</dbReference>
<feature type="domain" description="STAS" evidence="7">
    <location>
        <begin position="414"/>
        <end position="598"/>
    </location>
</feature>
<dbReference type="EMBL" id="CAJPIZ010013002">
    <property type="protein sequence ID" value="CAG2114020.1"/>
    <property type="molecule type" value="Genomic_DNA"/>
</dbReference>
<feature type="transmembrane region" description="Helical" evidence="6">
    <location>
        <begin position="326"/>
        <end position="346"/>
    </location>
</feature>
<keyword evidence="3 6" id="KW-1133">Transmembrane helix</keyword>
<dbReference type="Proteomes" id="UP000759131">
    <property type="component" value="Unassembled WGS sequence"/>
</dbReference>
<protein>
    <recommendedName>
        <fullName evidence="7">STAS domain-containing protein</fullName>
    </recommendedName>
</protein>
<keyword evidence="2 6" id="KW-0812">Transmembrane</keyword>
<evidence type="ECO:0000256" key="5">
    <source>
        <dbReference type="SAM" id="MobiDB-lite"/>
    </source>
</evidence>
<feature type="transmembrane region" description="Helical" evidence="6">
    <location>
        <begin position="358"/>
        <end position="385"/>
    </location>
</feature>
<feature type="region of interest" description="Disordered" evidence="5">
    <location>
        <begin position="668"/>
        <end position="699"/>
    </location>
</feature>
<feature type="transmembrane region" description="Helical" evidence="6">
    <location>
        <begin position="300"/>
        <end position="320"/>
    </location>
</feature>
<dbReference type="OrthoDB" id="288203at2759"/>
<feature type="transmembrane region" description="Helical" evidence="6">
    <location>
        <begin position="142"/>
        <end position="162"/>
    </location>
</feature>
<evidence type="ECO:0000256" key="4">
    <source>
        <dbReference type="ARBA" id="ARBA00023136"/>
    </source>
</evidence>
<evidence type="ECO:0000256" key="6">
    <source>
        <dbReference type="SAM" id="Phobius"/>
    </source>
</evidence>
<feature type="transmembrane region" description="Helical" evidence="6">
    <location>
        <begin position="174"/>
        <end position="193"/>
    </location>
</feature>
<feature type="transmembrane region" description="Helical" evidence="6">
    <location>
        <begin position="60"/>
        <end position="82"/>
    </location>
</feature>
<dbReference type="SUPFAM" id="SSF52091">
    <property type="entry name" value="SpoIIaa-like"/>
    <property type="match status" value="1"/>
</dbReference>
<dbReference type="PANTHER" id="PTHR11814">
    <property type="entry name" value="SULFATE TRANSPORTER"/>
    <property type="match status" value="1"/>
</dbReference>
<proteinExistence type="predicted"/>
<feature type="transmembrane region" description="Helical" evidence="6">
    <location>
        <begin position="226"/>
        <end position="245"/>
    </location>
</feature>
<gene>
    <name evidence="8" type="ORF">OSB1V03_LOCUS13987</name>
</gene>
<evidence type="ECO:0000256" key="1">
    <source>
        <dbReference type="ARBA" id="ARBA00004141"/>
    </source>
</evidence>
<evidence type="ECO:0000259" key="7">
    <source>
        <dbReference type="PROSITE" id="PS50801"/>
    </source>
</evidence>